<dbReference type="NCBIfam" id="TIGR02604">
    <property type="entry name" value="Piru_Ver_Nterm"/>
    <property type="match status" value="1"/>
</dbReference>
<dbReference type="Pfam" id="PF06439">
    <property type="entry name" value="3keto-disac_hyd"/>
    <property type="match status" value="1"/>
</dbReference>
<evidence type="ECO:0000256" key="3">
    <source>
        <dbReference type="ARBA" id="ARBA00023004"/>
    </source>
</evidence>
<organism evidence="7">
    <name type="scientific">Oceaniferula spumae</name>
    <dbReference type="NCBI Taxonomy" id="2979115"/>
    <lineage>
        <taxon>Bacteria</taxon>
        <taxon>Pseudomonadati</taxon>
        <taxon>Verrucomicrobiota</taxon>
        <taxon>Verrucomicrobiia</taxon>
        <taxon>Verrucomicrobiales</taxon>
        <taxon>Verrucomicrobiaceae</taxon>
        <taxon>Oceaniferula</taxon>
    </lineage>
</organism>
<evidence type="ECO:0000256" key="5">
    <source>
        <dbReference type="SAM" id="MobiDB-lite"/>
    </source>
</evidence>
<dbReference type="PANTHER" id="PTHR33546">
    <property type="entry name" value="LARGE, MULTIFUNCTIONAL SECRETED PROTEIN-RELATED"/>
    <property type="match status" value="1"/>
</dbReference>
<feature type="region of interest" description="Disordered" evidence="5">
    <location>
        <begin position="267"/>
        <end position="286"/>
    </location>
</feature>
<dbReference type="Gene3D" id="2.120.10.30">
    <property type="entry name" value="TolB, C-terminal domain"/>
    <property type="match status" value="1"/>
</dbReference>
<dbReference type="Gene3D" id="1.10.760.10">
    <property type="entry name" value="Cytochrome c-like domain"/>
    <property type="match status" value="1"/>
</dbReference>
<evidence type="ECO:0000259" key="6">
    <source>
        <dbReference type="PROSITE" id="PS51007"/>
    </source>
</evidence>
<protein>
    <recommendedName>
        <fullName evidence="6">Cytochrome c domain-containing protein</fullName>
    </recommendedName>
</protein>
<dbReference type="GO" id="GO:0046872">
    <property type="term" value="F:metal ion binding"/>
    <property type="evidence" value="ECO:0007669"/>
    <property type="project" value="UniProtKB-KW"/>
</dbReference>
<evidence type="ECO:0000256" key="2">
    <source>
        <dbReference type="ARBA" id="ARBA00022723"/>
    </source>
</evidence>
<keyword evidence="2 4" id="KW-0479">Metal-binding</keyword>
<dbReference type="PANTHER" id="PTHR33546:SF1">
    <property type="entry name" value="LARGE, MULTIFUNCTIONAL SECRETED PROTEIN"/>
    <property type="match status" value="1"/>
</dbReference>
<evidence type="ECO:0000256" key="1">
    <source>
        <dbReference type="ARBA" id="ARBA00022617"/>
    </source>
</evidence>
<reference evidence="7" key="1">
    <citation type="submission" date="2024-07" db="EMBL/GenBank/DDBJ databases">
        <title>Complete genome sequence of Verrucomicrobiaceae bacterium NT6N.</title>
        <authorList>
            <person name="Huang C."/>
            <person name="Takami H."/>
            <person name="Hamasaki K."/>
        </authorList>
    </citation>
    <scope>NUCLEOTIDE SEQUENCE</scope>
    <source>
        <strain evidence="7">NT6N</strain>
    </source>
</reference>
<dbReference type="Pfam" id="PF23500">
    <property type="entry name" value="DUF7133"/>
    <property type="match status" value="1"/>
</dbReference>
<dbReference type="SUPFAM" id="SSF46626">
    <property type="entry name" value="Cytochrome c"/>
    <property type="match status" value="1"/>
</dbReference>
<name>A0AAT9FKV2_9BACT</name>
<dbReference type="EMBL" id="AP026866">
    <property type="protein sequence ID" value="BDS06605.1"/>
    <property type="molecule type" value="Genomic_DNA"/>
</dbReference>
<gene>
    <name evidence="7" type="ORF">NT6N_16450</name>
</gene>
<dbReference type="InterPro" id="IPR036909">
    <property type="entry name" value="Cyt_c-like_dom_sf"/>
</dbReference>
<keyword evidence="3 4" id="KW-0408">Iron</keyword>
<evidence type="ECO:0000313" key="7">
    <source>
        <dbReference type="EMBL" id="BDS06605.1"/>
    </source>
</evidence>
<dbReference type="InterPro" id="IPR013428">
    <property type="entry name" value="Membrane-bound_put_N"/>
</dbReference>
<sequence>MTRLIILSCIFVGTIVSTQAQKIESLFDGKSLNGWSGNEAVWRVEGGAITASIDAGKKLSQNEFIFWKEEMHDFDLTLQYRITGGPTANSGIQFRSQRNSNGHAAGYQADIDAGKTWLGRIYDEHGRALILERGTLTKISPQGKRHAIPFADPNSLEKHAKKDDWNTYRIFCRGNRTEIYINGVHFSTLEDYETGKLDLKGLLAFQIHSGVGPAKVQFKNILLRKLPVSDPDKTSPERNIGIVPKDAPNIGFEKGNLSGWKSAGDAWKGQPVKGDTVAARGRGSSQHQGGFWLGGYEPSKTDAATGVLTSAPFTVTHPWASFLVGGGDHFGLHVDLLVDGSSKSVFSVRGQNSENMRRVSVDLSKYIGKKMVIRITDEVTGGWGHINYDDFRFHHHPPVTRDARLTGSPLLWHLQKNPNQKDPLATVRGMDVPVGFEVTTVASEPDIRQPISFNFDAKGRIWVAEALAYPRRQAEGKGQDRIIILEDKDGNGSFETKKVFAENLNLVSGFAIGYGGVFVGAAPELYFIPDKNGDDKPDGPKQVLLDGWDLADTHETPNSFIWGNDGWLYGCHGVFNKSWVGKPGTPKEKRTYIEAGVWRFHPVSHAFEIYAHGGSNQWGLSYNATGDMFMTHCRSAWGLGPVTQLFRDGHYWSQANRNHQPFIAAPPSGYTRSSISETNFMTSIAAYGHGEGGAGIGGSKTIFGGHSHVGTMVYLGDNWPEEYRGNLFTLNLHGSQMNRETLVKKDSAYLSYSHGKDQLYSSDPEYLGVHLKYGPDGAVYISDWADKQQCHRNDPKIWNRTNGRIYRMAWKESFKPAKVDLTSTSSADLIQYLSHTNEWYSHMVQHILRQRRVAGEDLTTLSAQLRKLVINPSSQHRLRSLVALQAVDGITDETYQKLLNDQDEHIAKLALIYLTERPSEETKSFGAQLLQLAKTTPSATLRLHLAGACQSRIAEPYARQIIETLAMKSEDADDRFIPKMIWYSYSRYVAENREAAAQLAMQTPQPSLRRSIFWKLAQLDLNQAMGFAMQDSNNNLGDALGVFSQSLIQQKKVTAPANWKPLVAKASLLTSPIIQKYIAELNTKFGLKEIDLAAIRKQHLKARQQVFMVCSACHAPGKDQPGPSLEEIARVYNNKADIIKWIKTPGKKREKYPAMPGFPHMEQKDLDLVAEYLLELKKSQK</sequence>
<dbReference type="KEGG" id="osu:NT6N_16450"/>
<accession>A0AAT9FKV2</accession>
<evidence type="ECO:0000256" key="4">
    <source>
        <dbReference type="PROSITE-ProRule" id="PRU00433"/>
    </source>
</evidence>
<dbReference type="InterPro" id="IPR010496">
    <property type="entry name" value="AL/BT2_dom"/>
</dbReference>
<keyword evidence="1 4" id="KW-0349">Heme</keyword>
<proteinExistence type="predicted"/>
<dbReference type="AlphaFoldDB" id="A0AAT9FKV2"/>
<dbReference type="SUPFAM" id="SSF50952">
    <property type="entry name" value="Soluble quinoprotein glucose dehydrogenase"/>
    <property type="match status" value="1"/>
</dbReference>
<dbReference type="PROSITE" id="PS51007">
    <property type="entry name" value="CYTC"/>
    <property type="match status" value="1"/>
</dbReference>
<dbReference type="InterPro" id="IPR055557">
    <property type="entry name" value="DUF7133"/>
</dbReference>
<dbReference type="InterPro" id="IPR009056">
    <property type="entry name" value="Cyt_c-like_dom"/>
</dbReference>
<dbReference type="InterPro" id="IPR011042">
    <property type="entry name" value="6-blade_b-propeller_TolB-like"/>
</dbReference>
<dbReference type="GO" id="GO:0020037">
    <property type="term" value="F:heme binding"/>
    <property type="evidence" value="ECO:0007669"/>
    <property type="project" value="InterPro"/>
</dbReference>
<dbReference type="GO" id="GO:0016787">
    <property type="term" value="F:hydrolase activity"/>
    <property type="evidence" value="ECO:0007669"/>
    <property type="project" value="InterPro"/>
</dbReference>
<dbReference type="Gene3D" id="2.60.120.560">
    <property type="entry name" value="Exo-inulinase, domain 1"/>
    <property type="match status" value="1"/>
</dbReference>
<dbReference type="GO" id="GO:0009055">
    <property type="term" value="F:electron transfer activity"/>
    <property type="evidence" value="ECO:0007669"/>
    <property type="project" value="InterPro"/>
</dbReference>
<dbReference type="InterPro" id="IPR011041">
    <property type="entry name" value="Quinoprot_gluc/sorb_DH_b-prop"/>
</dbReference>
<feature type="domain" description="Cytochrome c" evidence="6">
    <location>
        <begin position="1098"/>
        <end position="1177"/>
    </location>
</feature>
<dbReference type="Pfam" id="PF00034">
    <property type="entry name" value="Cytochrom_C"/>
    <property type="match status" value="1"/>
</dbReference>